<accession>A0ABX2TDF5</accession>
<feature type="transmembrane region" description="Helical" evidence="9">
    <location>
        <begin position="41"/>
        <end position="58"/>
    </location>
</feature>
<evidence type="ECO:0000256" key="4">
    <source>
        <dbReference type="ARBA" id="ARBA00022692"/>
    </source>
</evidence>
<keyword evidence="11" id="KW-1185">Reference proteome</keyword>
<dbReference type="PANTHER" id="PTHR11795">
    <property type="entry name" value="BRANCHED-CHAIN AMINO ACID TRANSPORT SYSTEM PERMEASE PROTEIN LIVH"/>
    <property type="match status" value="1"/>
</dbReference>
<keyword evidence="5" id="KW-0029">Amino-acid transport</keyword>
<name>A0ABX2TDF5_9PROT</name>
<evidence type="ECO:0000256" key="8">
    <source>
        <dbReference type="ARBA" id="ARBA00037998"/>
    </source>
</evidence>
<comment type="subcellular location">
    <subcellularLocation>
        <location evidence="1">Cell membrane</location>
        <topology evidence="1">Multi-pass membrane protein</topology>
    </subcellularLocation>
</comment>
<protein>
    <submittedName>
        <fullName evidence="10">Branched-chain amino acid ABC transporter permease</fullName>
    </submittedName>
</protein>
<gene>
    <name evidence="10" type="ORF">HND93_15065</name>
</gene>
<dbReference type="EMBL" id="JABFDB010000010">
    <property type="protein sequence ID" value="NYZ21034.1"/>
    <property type="molecule type" value="Genomic_DNA"/>
</dbReference>
<evidence type="ECO:0000256" key="9">
    <source>
        <dbReference type="SAM" id="Phobius"/>
    </source>
</evidence>
<organism evidence="10 11">
    <name type="scientific">Azospirillum oleiclasticum</name>
    <dbReference type="NCBI Taxonomy" id="2735135"/>
    <lineage>
        <taxon>Bacteria</taxon>
        <taxon>Pseudomonadati</taxon>
        <taxon>Pseudomonadota</taxon>
        <taxon>Alphaproteobacteria</taxon>
        <taxon>Rhodospirillales</taxon>
        <taxon>Azospirillaceae</taxon>
        <taxon>Azospirillum</taxon>
    </lineage>
</organism>
<evidence type="ECO:0000256" key="2">
    <source>
        <dbReference type="ARBA" id="ARBA00022448"/>
    </source>
</evidence>
<feature type="transmembrane region" description="Helical" evidence="9">
    <location>
        <begin position="12"/>
        <end position="34"/>
    </location>
</feature>
<keyword evidence="4 9" id="KW-0812">Transmembrane</keyword>
<evidence type="ECO:0000313" key="11">
    <source>
        <dbReference type="Proteomes" id="UP000584642"/>
    </source>
</evidence>
<evidence type="ECO:0000256" key="1">
    <source>
        <dbReference type="ARBA" id="ARBA00004651"/>
    </source>
</evidence>
<keyword evidence="3" id="KW-1003">Cell membrane</keyword>
<feature type="transmembrane region" description="Helical" evidence="9">
    <location>
        <begin position="190"/>
        <end position="210"/>
    </location>
</feature>
<dbReference type="PANTHER" id="PTHR11795:SF445">
    <property type="entry name" value="AMINO ACID ABC TRANSPORTER PERMEASE PROTEIN"/>
    <property type="match status" value="1"/>
</dbReference>
<feature type="transmembrane region" description="Helical" evidence="9">
    <location>
        <begin position="64"/>
        <end position="83"/>
    </location>
</feature>
<evidence type="ECO:0000256" key="7">
    <source>
        <dbReference type="ARBA" id="ARBA00023136"/>
    </source>
</evidence>
<reference evidence="10 11" key="1">
    <citation type="submission" date="2020-05" db="EMBL/GenBank/DDBJ databases">
        <title>Azospirillum oleiclasticum sp. nov, a nitrogen-fixing and heavy crude oil-emulsifying bacterium isolated from the crude oil of Yumen Oilfield.</title>
        <authorList>
            <person name="Wu D."/>
            <person name="Cai M."/>
            <person name="Zhang X."/>
        </authorList>
    </citation>
    <scope>NUCLEOTIDE SEQUENCE [LARGE SCALE GENOMIC DNA]</scope>
    <source>
        <strain evidence="10 11">ROY-1-1-2</strain>
    </source>
</reference>
<dbReference type="InterPro" id="IPR001851">
    <property type="entry name" value="ABC_transp_permease"/>
</dbReference>
<dbReference type="InterPro" id="IPR052157">
    <property type="entry name" value="BCAA_transport_permease"/>
</dbReference>
<dbReference type="CDD" id="cd06582">
    <property type="entry name" value="TM_PBP1_LivH_like"/>
    <property type="match status" value="1"/>
</dbReference>
<feature type="transmembrane region" description="Helical" evidence="9">
    <location>
        <begin position="95"/>
        <end position="114"/>
    </location>
</feature>
<evidence type="ECO:0000256" key="6">
    <source>
        <dbReference type="ARBA" id="ARBA00022989"/>
    </source>
</evidence>
<evidence type="ECO:0000313" key="10">
    <source>
        <dbReference type="EMBL" id="NYZ21034.1"/>
    </source>
</evidence>
<feature type="transmembrane region" description="Helical" evidence="9">
    <location>
        <begin position="254"/>
        <end position="276"/>
    </location>
</feature>
<dbReference type="RefSeq" id="WP_180282809.1">
    <property type="nucleotide sequence ID" value="NZ_JABFDB010000010.1"/>
</dbReference>
<keyword evidence="7 9" id="KW-0472">Membrane</keyword>
<proteinExistence type="inferred from homology"/>
<evidence type="ECO:0000256" key="3">
    <source>
        <dbReference type="ARBA" id="ARBA00022475"/>
    </source>
</evidence>
<sequence>MVVIQALVDGILIGGVYAVVSIGLTLVFGVMGIVNFAQAEFLMLGMFVGYLAWAWLGLDPLIGSVIAFAVVFALGCVVQHTLIRRVLRAPPVAQIFLTVGLLIVIENAALLGFGSQFRSVTTPYQTSALRLGDLFISVPYLAAFLMSVVSGLALWLFMNRSWYGRAMRATAQDGMAASLMGIDADRMRRIAFGLGVGLTAFGGAVILPYFTVHPTVGAQFVVLMFTVVVLGGLGSVAGAIVGGQAVGIIQSLSAMAFPVQLQNLVLFLVFITVLALRPQGLVGGAR</sequence>
<dbReference type="Pfam" id="PF02653">
    <property type="entry name" value="BPD_transp_2"/>
    <property type="match status" value="1"/>
</dbReference>
<feature type="transmembrane region" description="Helical" evidence="9">
    <location>
        <begin position="134"/>
        <end position="158"/>
    </location>
</feature>
<evidence type="ECO:0000256" key="5">
    <source>
        <dbReference type="ARBA" id="ARBA00022970"/>
    </source>
</evidence>
<keyword evidence="6 9" id="KW-1133">Transmembrane helix</keyword>
<dbReference type="Proteomes" id="UP000584642">
    <property type="component" value="Unassembled WGS sequence"/>
</dbReference>
<feature type="transmembrane region" description="Helical" evidence="9">
    <location>
        <begin position="216"/>
        <end position="242"/>
    </location>
</feature>
<comment type="similarity">
    <text evidence="8">Belongs to the binding-protein-dependent transport system permease family. LivHM subfamily.</text>
</comment>
<comment type="caution">
    <text evidence="10">The sequence shown here is derived from an EMBL/GenBank/DDBJ whole genome shotgun (WGS) entry which is preliminary data.</text>
</comment>
<keyword evidence="2" id="KW-0813">Transport</keyword>